<name>A0A1G9JAW8_9BACT</name>
<proteinExistence type="inferred from homology"/>
<reference evidence="11 12" key="1">
    <citation type="submission" date="2016-10" db="EMBL/GenBank/DDBJ databases">
        <authorList>
            <person name="de Groot N.N."/>
        </authorList>
    </citation>
    <scope>NUCLEOTIDE SEQUENCE [LARGE SCALE GENOMIC DNA]</scope>
    <source>
        <strain evidence="11 12">DSM 25186</strain>
    </source>
</reference>
<evidence type="ECO:0000256" key="1">
    <source>
        <dbReference type="ARBA" id="ARBA00004496"/>
    </source>
</evidence>
<keyword evidence="7 8" id="KW-0131">Cell cycle</keyword>
<dbReference type="GO" id="GO:0008764">
    <property type="term" value="F:UDP-N-acetylmuramoylalanine-D-glutamate ligase activity"/>
    <property type="evidence" value="ECO:0007669"/>
    <property type="project" value="UniProtKB-UniRule"/>
</dbReference>
<keyword evidence="5 7" id="KW-0547">Nucleotide-binding</keyword>
<dbReference type="OrthoDB" id="9809796at2"/>
<keyword evidence="7 8" id="KW-0132">Cell division</keyword>
<dbReference type="InterPro" id="IPR013221">
    <property type="entry name" value="Mur_ligase_cen"/>
</dbReference>
<gene>
    <name evidence="7" type="primary">murD</name>
    <name evidence="11" type="ORF">SAMN05421823_105253</name>
</gene>
<dbReference type="Gene3D" id="3.40.1190.10">
    <property type="entry name" value="Mur-like, catalytic domain"/>
    <property type="match status" value="1"/>
</dbReference>
<dbReference type="PANTHER" id="PTHR43692">
    <property type="entry name" value="UDP-N-ACETYLMURAMOYLALANINE--D-GLUTAMATE LIGASE"/>
    <property type="match status" value="1"/>
</dbReference>
<evidence type="ECO:0000256" key="5">
    <source>
        <dbReference type="ARBA" id="ARBA00022741"/>
    </source>
</evidence>
<dbReference type="InterPro" id="IPR004101">
    <property type="entry name" value="Mur_ligase_C"/>
</dbReference>
<dbReference type="InterPro" id="IPR036615">
    <property type="entry name" value="Mur_ligase_C_dom_sf"/>
</dbReference>
<dbReference type="STRING" id="1075417.SAMN05421823_105253"/>
<dbReference type="UniPathway" id="UPA00219"/>
<dbReference type="HAMAP" id="MF_00639">
    <property type="entry name" value="MurD"/>
    <property type="match status" value="1"/>
</dbReference>
<dbReference type="Pfam" id="PF08245">
    <property type="entry name" value="Mur_ligase_M"/>
    <property type="match status" value="1"/>
</dbReference>
<dbReference type="GO" id="GO:0005524">
    <property type="term" value="F:ATP binding"/>
    <property type="evidence" value="ECO:0007669"/>
    <property type="project" value="UniProtKB-UniRule"/>
</dbReference>
<dbReference type="GO" id="GO:0008360">
    <property type="term" value="P:regulation of cell shape"/>
    <property type="evidence" value="ECO:0007669"/>
    <property type="project" value="UniProtKB-KW"/>
</dbReference>
<dbReference type="InterPro" id="IPR036565">
    <property type="entry name" value="Mur-like_cat_sf"/>
</dbReference>
<comment type="pathway">
    <text evidence="2 7 8">Cell wall biogenesis; peptidoglycan biosynthesis.</text>
</comment>
<dbReference type="Pfam" id="PF02875">
    <property type="entry name" value="Mur_ligase_C"/>
    <property type="match status" value="1"/>
</dbReference>
<comment type="catalytic activity">
    <reaction evidence="7 8">
        <text>UDP-N-acetyl-alpha-D-muramoyl-L-alanine + D-glutamate + ATP = UDP-N-acetyl-alpha-D-muramoyl-L-alanyl-D-glutamate + ADP + phosphate + H(+)</text>
        <dbReference type="Rhea" id="RHEA:16429"/>
        <dbReference type="ChEBI" id="CHEBI:15378"/>
        <dbReference type="ChEBI" id="CHEBI:29986"/>
        <dbReference type="ChEBI" id="CHEBI:30616"/>
        <dbReference type="ChEBI" id="CHEBI:43474"/>
        <dbReference type="ChEBI" id="CHEBI:83898"/>
        <dbReference type="ChEBI" id="CHEBI:83900"/>
        <dbReference type="ChEBI" id="CHEBI:456216"/>
        <dbReference type="EC" id="6.3.2.9"/>
    </reaction>
</comment>
<evidence type="ECO:0000313" key="12">
    <source>
        <dbReference type="Proteomes" id="UP000198510"/>
    </source>
</evidence>
<keyword evidence="4 7" id="KW-0436">Ligase</keyword>
<protein>
    <recommendedName>
        <fullName evidence="7 8">UDP-N-acetylmuramoylalanine--D-glutamate ligase</fullName>
        <ecNumber evidence="7 8">6.3.2.9</ecNumber>
    </recommendedName>
    <alternativeName>
        <fullName evidence="7">D-glutamic acid-adding enzyme</fullName>
    </alternativeName>
    <alternativeName>
        <fullName evidence="7">UDP-N-acetylmuramoyl-L-alanyl-D-glutamate synthetase</fullName>
    </alternativeName>
</protein>
<accession>A0A1G9JAW8</accession>
<comment type="similarity">
    <text evidence="7">Belongs to the MurCDEF family.</text>
</comment>
<dbReference type="Gene3D" id="3.90.190.20">
    <property type="entry name" value="Mur ligase, C-terminal domain"/>
    <property type="match status" value="1"/>
</dbReference>
<feature type="domain" description="Mur ligase C-terminal" evidence="9">
    <location>
        <begin position="306"/>
        <end position="419"/>
    </location>
</feature>
<keyword evidence="7 8" id="KW-0961">Cell wall biogenesis/degradation</keyword>
<dbReference type="EMBL" id="FNFO01000005">
    <property type="protein sequence ID" value="SDL34356.1"/>
    <property type="molecule type" value="Genomic_DNA"/>
</dbReference>
<comment type="function">
    <text evidence="7 8">Cell wall formation. Catalyzes the addition of glutamate to the nucleotide precursor UDP-N-acetylmuramoyl-L-alanine (UMA).</text>
</comment>
<feature type="domain" description="Mur ligase central" evidence="10">
    <location>
        <begin position="105"/>
        <end position="283"/>
    </location>
</feature>
<dbReference type="RefSeq" id="WP_089683380.1">
    <property type="nucleotide sequence ID" value="NZ_FNFO01000005.1"/>
</dbReference>
<dbReference type="Proteomes" id="UP000198510">
    <property type="component" value="Unassembled WGS sequence"/>
</dbReference>
<dbReference type="SUPFAM" id="SSF53623">
    <property type="entry name" value="MurD-like peptide ligases, catalytic domain"/>
    <property type="match status" value="1"/>
</dbReference>
<dbReference type="NCBIfam" id="TIGR01087">
    <property type="entry name" value="murD"/>
    <property type="match status" value="1"/>
</dbReference>
<dbReference type="PANTHER" id="PTHR43692:SF1">
    <property type="entry name" value="UDP-N-ACETYLMURAMOYLALANINE--D-GLUTAMATE LIGASE"/>
    <property type="match status" value="1"/>
</dbReference>
<feature type="binding site" evidence="7">
    <location>
        <begin position="107"/>
        <end position="113"/>
    </location>
    <ligand>
        <name>ATP</name>
        <dbReference type="ChEBI" id="CHEBI:30616"/>
    </ligand>
</feature>
<keyword evidence="6 7" id="KW-0067">ATP-binding</keyword>
<dbReference type="GO" id="GO:0051301">
    <property type="term" value="P:cell division"/>
    <property type="evidence" value="ECO:0007669"/>
    <property type="project" value="UniProtKB-KW"/>
</dbReference>
<evidence type="ECO:0000259" key="9">
    <source>
        <dbReference type="Pfam" id="PF02875"/>
    </source>
</evidence>
<dbReference type="GO" id="GO:0071555">
    <property type="term" value="P:cell wall organization"/>
    <property type="evidence" value="ECO:0007669"/>
    <property type="project" value="UniProtKB-KW"/>
</dbReference>
<evidence type="ECO:0000256" key="4">
    <source>
        <dbReference type="ARBA" id="ARBA00022598"/>
    </source>
</evidence>
<keyword evidence="3 7" id="KW-0963">Cytoplasm</keyword>
<evidence type="ECO:0000256" key="6">
    <source>
        <dbReference type="ARBA" id="ARBA00022840"/>
    </source>
</evidence>
<sequence>MIVILGAGESGTGAALLAQAKGYDVFVSERGTLAEKYRQVLQEHHIPFEEGGHTEEKILAAELVIKSPGIPDKAPLVQQLKAQGTPILDELEWASRFTDATLVAITGSNGKTTTTLLTHHLLTHAALPYGLAGNVGQSLAKQVTAGHQPGYVVEMSSFQLDHIEAFRPRVAVLLNITPDHLDRYEYKFEKYIDSKFRITENQTADDFLIYYQEDPVVREELAKRSVAAALLPVSLADVLPEGAFVEGTDLRIKVGKTDWRFAIDALPIKGKHNLINAGAALLAVALLGADEARVRQGLQTFRNAPHRLEDAGTVQGVRFINDSKATNVDSVKYALDAVPAPIVWIAGGVDKGNDYGQIADLVRAKVKALVCMGTDNQPLQKAFGSFGMLVRETASMADALRVAFAEAAAGDTVLLSPACASFDLFRNYEDRGEQFKAQVQQLQSTQTTTPS</sequence>
<dbReference type="GO" id="GO:0005737">
    <property type="term" value="C:cytoplasm"/>
    <property type="evidence" value="ECO:0007669"/>
    <property type="project" value="UniProtKB-SubCell"/>
</dbReference>
<dbReference type="AlphaFoldDB" id="A0A1G9JAW8"/>
<organism evidence="11 12">
    <name type="scientific">Catalinimonas alkaloidigena</name>
    <dbReference type="NCBI Taxonomy" id="1075417"/>
    <lineage>
        <taxon>Bacteria</taxon>
        <taxon>Pseudomonadati</taxon>
        <taxon>Bacteroidota</taxon>
        <taxon>Cytophagia</taxon>
        <taxon>Cytophagales</taxon>
        <taxon>Catalimonadaceae</taxon>
        <taxon>Catalinimonas</taxon>
    </lineage>
</organism>
<keyword evidence="7 8" id="KW-0573">Peptidoglycan synthesis</keyword>
<dbReference type="GO" id="GO:0009252">
    <property type="term" value="P:peptidoglycan biosynthetic process"/>
    <property type="evidence" value="ECO:0007669"/>
    <property type="project" value="UniProtKB-UniRule"/>
</dbReference>
<keyword evidence="12" id="KW-1185">Reference proteome</keyword>
<evidence type="ECO:0000256" key="8">
    <source>
        <dbReference type="RuleBase" id="RU003664"/>
    </source>
</evidence>
<dbReference type="Gene3D" id="3.40.50.720">
    <property type="entry name" value="NAD(P)-binding Rossmann-like Domain"/>
    <property type="match status" value="1"/>
</dbReference>
<keyword evidence="7 8" id="KW-0133">Cell shape</keyword>
<comment type="subcellular location">
    <subcellularLocation>
        <location evidence="1 7 8">Cytoplasm</location>
    </subcellularLocation>
</comment>
<evidence type="ECO:0000259" key="10">
    <source>
        <dbReference type="Pfam" id="PF08245"/>
    </source>
</evidence>
<evidence type="ECO:0000256" key="3">
    <source>
        <dbReference type="ARBA" id="ARBA00022490"/>
    </source>
</evidence>
<evidence type="ECO:0000256" key="2">
    <source>
        <dbReference type="ARBA" id="ARBA00004752"/>
    </source>
</evidence>
<dbReference type="EC" id="6.3.2.9" evidence="7 8"/>
<dbReference type="SUPFAM" id="SSF53244">
    <property type="entry name" value="MurD-like peptide ligases, peptide-binding domain"/>
    <property type="match status" value="1"/>
</dbReference>
<evidence type="ECO:0000256" key="7">
    <source>
        <dbReference type="HAMAP-Rule" id="MF_00639"/>
    </source>
</evidence>
<dbReference type="Pfam" id="PF21377">
    <property type="entry name" value="MurD_N"/>
    <property type="match status" value="1"/>
</dbReference>
<dbReference type="SUPFAM" id="SSF51984">
    <property type="entry name" value="MurCD N-terminal domain"/>
    <property type="match status" value="1"/>
</dbReference>
<dbReference type="InterPro" id="IPR005762">
    <property type="entry name" value="MurD"/>
</dbReference>
<evidence type="ECO:0000313" key="11">
    <source>
        <dbReference type="EMBL" id="SDL34356.1"/>
    </source>
</evidence>